<evidence type="ECO:0000313" key="3">
    <source>
        <dbReference type="Proteomes" id="UP000515838"/>
    </source>
</evidence>
<keyword evidence="1" id="KW-0732">Signal</keyword>
<dbReference type="SUPFAM" id="SSF63829">
    <property type="entry name" value="Calcium-dependent phosphotriesterase"/>
    <property type="match status" value="1"/>
</dbReference>
<evidence type="ECO:0000313" key="2">
    <source>
        <dbReference type="EMBL" id="QNN76147.1"/>
    </source>
</evidence>
<feature type="chain" id="PRO_5028818143" description="SMP-30/gluconolactonase/LRE family protein" evidence="1">
    <location>
        <begin position="23"/>
        <end position="360"/>
    </location>
</feature>
<evidence type="ECO:0000256" key="1">
    <source>
        <dbReference type="SAM" id="SignalP"/>
    </source>
</evidence>
<evidence type="ECO:0008006" key="4">
    <source>
        <dbReference type="Google" id="ProtNLM"/>
    </source>
</evidence>
<dbReference type="AlphaFoldDB" id="A0A7G9T7S2"/>
<reference evidence="2 3" key="1">
    <citation type="submission" date="2020-08" db="EMBL/GenBank/DDBJ databases">
        <title>Streptomycin Non-resistant strain, P. mexicana.</title>
        <authorList>
            <person name="Ganesh-Kumar S."/>
            <person name="Zhe T."/>
            <person name="Yu Z."/>
            <person name="Min Y."/>
        </authorList>
    </citation>
    <scope>NUCLEOTIDE SEQUENCE [LARGE SCALE GENOMIC DNA]</scope>
    <source>
        <strain evidence="2 3">GTZY2</strain>
    </source>
</reference>
<sequence>MRRRLLLAFGLAALSAASVCVAADAVRLQVTPFATLPSDARHPESLDVDPATGEVYVGTFDARMPESARNNQVLRFAADGRLLAQRHFGPTPLTGVAFHDGQVYVLNFGASKLQRLPARFDADSAIEDVATFAALSPRAPPARRIDNPDGSHDTITFGSQGFPAINGLVFDRAGTLYVSDSFQGAVYRIANAATCRPCKVGVFARDPLLATTGALPFGANGMAFNADQSILYINNAGDGRVLRKRMPDGAIEVLADSVYGADGLLFHEGLLWVSANQIDTLVALDERGRVRHRAGDFLGVDGQGAPRALLFPAASAVQGRRMIVANLALPLSAATGDEWEEDVTRWNLMQFDLPDPSPAP</sequence>
<protein>
    <recommendedName>
        <fullName evidence="4">SMP-30/gluconolactonase/LRE family protein</fullName>
    </recommendedName>
</protein>
<name>A0A7G9T7S2_PSEMX</name>
<dbReference type="GeneID" id="81471131"/>
<gene>
    <name evidence="2" type="ORF">IAE60_09140</name>
</gene>
<dbReference type="Gene3D" id="2.120.10.30">
    <property type="entry name" value="TolB, C-terminal domain"/>
    <property type="match status" value="1"/>
</dbReference>
<feature type="signal peptide" evidence="1">
    <location>
        <begin position="1"/>
        <end position="22"/>
    </location>
</feature>
<accession>A0A7G9T7S2</accession>
<dbReference type="EMBL" id="CP060731">
    <property type="protein sequence ID" value="QNN76147.1"/>
    <property type="molecule type" value="Genomic_DNA"/>
</dbReference>
<organism evidence="2 3">
    <name type="scientific">Pseudoxanthomonas mexicana</name>
    <dbReference type="NCBI Taxonomy" id="128785"/>
    <lineage>
        <taxon>Bacteria</taxon>
        <taxon>Pseudomonadati</taxon>
        <taxon>Pseudomonadota</taxon>
        <taxon>Gammaproteobacteria</taxon>
        <taxon>Lysobacterales</taxon>
        <taxon>Lysobacteraceae</taxon>
        <taxon>Pseudoxanthomonas</taxon>
    </lineage>
</organism>
<dbReference type="InterPro" id="IPR011042">
    <property type="entry name" value="6-blade_b-propeller_TolB-like"/>
</dbReference>
<proteinExistence type="predicted"/>
<dbReference type="Proteomes" id="UP000515838">
    <property type="component" value="Chromosome"/>
</dbReference>
<dbReference type="RefSeq" id="WP_187572014.1">
    <property type="nucleotide sequence ID" value="NZ_CP060731.1"/>
</dbReference>